<feature type="region of interest" description="Disordered" evidence="1">
    <location>
        <begin position="202"/>
        <end position="230"/>
    </location>
</feature>
<organism evidence="2">
    <name type="scientific">uncultured Caudovirales phage</name>
    <dbReference type="NCBI Taxonomy" id="2100421"/>
    <lineage>
        <taxon>Viruses</taxon>
        <taxon>Duplodnaviria</taxon>
        <taxon>Heunggongvirae</taxon>
        <taxon>Uroviricota</taxon>
        <taxon>Caudoviricetes</taxon>
        <taxon>Peduoviridae</taxon>
        <taxon>Maltschvirus</taxon>
        <taxon>Maltschvirus maltsch</taxon>
    </lineage>
</organism>
<sequence>MIIDYRGQRIEFPDNMPVDQIQAALAQMDDAGGGPQPSRTDSLRAGASSGVTLGFNDELKAALGAGADAIFQGGDFANYGRLRDAYRQEEAQAQAANPGAYLGGALLGGGVIPLPGAAQVAGARTAGQLGMAMGRQGAQIGAATGLGTSEADLTQGDVLGALADTATGATVGGAAGGVLGGVLAPGAKRAVQGIADARARLNAPPVRPPVGAGGAGGGSGGAGGPVPPPAGLLAGLQSNISPASAEYQAAVAALERSGIPLTRGQQSGSNFLKMAETTLADTIGGGPLQRQSEAQRVALQRAMLGMAGHPDPAGTSGMITPSVLKETRAEISRQYGDAFANARIDVNEPAFVTAIDAAEARNAALLPFEQRAQIGDIAEQFRELGFNQGSLTGEEYQRLRSELGRRATASANQTHSSMYIDLKKALDDAFRIQTGIDTRPINARHAAVKTMEEVQNRLSGPAAAEGMLNPLVVARQAVKKGTTSDEFEDLMRSAATVLPDRTANSGTAQRQTVMGLRNLGGQLAVGGGAAALGGVPAMAGAAGIAYLMSGALANPNISRGLANAGLSAAELAARKTGQSVSYRMRATTGAEADELARRERQKRASYLGGR</sequence>
<gene>
    <name evidence="3" type="ORF">UFOVP1008_30</name>
    <name evidence="4" type="ORF">UFOVP1160_16</name>
    <name evidence="5" type="ORF">UFOVP1352_34</name>
    <name evidence="2" type="ORF">UFOVP498_38</name>
</gene>
<evidence type="ECO:0000313" key="3">
    <source>
        <dbReference type="EMBL" id="CAB4177675.1"/>
    </source>
</evidence>
<evidence type="ECO:0000313" key="4">
    <source>
        <dbReference type="EMBL" id="CAB4187187.1"/>
    </source>
</evidence>
<evidence type="ECO:0000256" key="1">
    <source>
        <dbReference type="SAM" id="MobiDB-lite"/>
    </source>
</evidence>
<protein>
    <submittedName>
        <fullName evidence="2">Uncharacterized protein</fullName>
    </submittedName>
</protein>
<evidence type="ECO:0000313" key="5">
    <source>
        <dbReference type="EMBL" id="CAB4200148.1"/>
    </source>
</evidence>
<feature type="region of interest" description="Disordered" evidence="1">
    <location>
        <begin position="585"/>
        <end position="610"/>
    </location>
</feature>
<proteinExistence type="predicted"/>
<name>A0A6J5MND3_9CAUD</name>
<accession>A0A6J5MND3</accession>
<feature type="compositionally biased region" description="Gly residues" evidence="1">
    <location>
        <begin position="211"/>
        <end position="224"/>
    </location>
</feature>
<dbReference type="EMBL" id="LR797110">
    <property type="protein sequence ID" value="CAB4187187.1"/>
    <property type="molecule type" value="Genomic_DNA"/>
</dbReference>
<reference evidence="2" key="1">
    <citation type="submission" date="2020-04" db="EMBL/GenBank/DDBJ databases">
        <authorList>
            <person name="Chiriac C."/>
            <person name="Salcher M."/>
            <person name="Ghai R."/>
            <person name="Kavagutti S V."/>
        </authorList>
    </citation>
    <scope>NUCLEOTIDE SEQUENCE</scope>
</reference>
<evidence type="ECO:0000313" key="2">
    <source>
        <dbReference type="EMBL" id="CAB4146636.1"/>
    </source>
</evidence>
<dbReference type="EMBL" id="LR797301">
    <property type="protein sequence ID" value="CAB4200148.1"/>
    <property type="molecule type" value="Genomic_DNA"/>
</dbReference>
<dbReference type="EMBL" id="LR796954">
    <property type="protein sequence ID" value="CAB4177675.1"/>
    <property type="molecule type" value="Genomic_DNA"/>
</dbReference>
<dbReference type="EMBL" id="LR796467">
    <property type="protein sequence ID" value="CAB4146636.1"/>
    <property type="molecule type" value="Genomic_DNA"/>
</dbReference>